<evidence type="ECO:0000256" key="2">
    <source>
        <dbReference type="ARBA" id="ARBA00022448"/>
    </source>
</evidence>
<accession>A0ABT6NG18</accession>
<dbReference type="EMBL" id="JARYZI010000011">
    <property type="protein sequence ID" value="MDH8679317.1"/>
    <property type="molecule type" value="Genomic_DNA"/>
</dbReference>
<feature type="domain" description="ATP synthase A/B type C-terminal" evidence="7">
    <location>
        <begin position="354"/>
        <end position="453"/>
    </location>
</feature>
<dbReference type="RefSeq" id="WP_281095214.1">
    <property type="nucleotide sequence ID" value="NZ_JARYZI010000011.1"/>
</dbReference>
<protein>
    <recommendedName>
        <fullName evidence="4">V-type ATP synthase beta chain</fullName>
    </recommendedName>
    <alternativeName>
        <fullName evidence="4">V-ATPase subunit B</fullName>
    </alternativeName>
</protein>
<evidence type="ECO:0000313" key="9">
    <source>
        <dbReference type="Proteomes" id="UP001158045"/>
    </source>
</evidence>
<dbReference type="InterPro" id="IPR020003">
    <property type="entry name" value="ATPase_a/bsu_AS"/>
</dbReference>
<evidence type="ECO:0000313" key="8">
    <source>
        <dbReference type="EMBL" id="MDH8679317.1"/>
    </source>
</evidence>
<dbReference type="InterPro" id="IPR004100">
    <property type="entry name" value="ATPase_F1/V1/A1_a/bsu_N"/>
</dbReference>
<dbReference type="Pfam" id="PF02874">
    <property type="entry name" value="ATP-synt_ab_N"/>
    <property type="match status" value="1"/>
</dbReference>
<dbReference type="CDD" id="cd18118">
    <property type="entry name" value="ATP-synt_V_A-type_beta_N"/>
    <property type="match status" value="1"/>
</dbReference>
<comment type="caution">
    <text evidence="8">The sequence shown here is derived from an EMBL/GenBank/DDBJ whole genome shotgun (WGS) entry which is preliminary data.</text>
</comment>
<dbReference type="SUPFAM" id="SSF47917">
    <property type="entry name" value="C-terminal domain of alpha and beta subunits of F1 ATP synthase"/>
    <property type="match status" value="1"/>
</dbReference>
<dbReference type="InterPro" id="IPR055190">
    <property type="entry name" value="ATP-synt_VA_C"/>
</dbReference>
<keyword evidence="3 4" id="KW-0406">Ion transport</keyword>
<name>A0ABT6NG18_9FIRM</name>
<feature type="domain" description="ATPase F1/V1/A1 complex alpha/beta subunit N-terminal" evidence="6">
    <location>
        <begin position="10"/>
        <end position="73"/>
    </location>
</feature>
<evidence type="ECO:0000256" key="4">
    <source>
        <dbReference type="HAMAP-Rule" id="MF_00310"/>
    </source>
</evidence>
<dbReference type="InterPro" id="IPR027417">
    <property type="entry name" value="P-loop_NTPase"/>
</dbReference>
<dbReference type="InterPro" id="IPR000194">
    <property type="entry name" value="ATPase_F1/V1/A1_a/bsu_nucl-bd"/>
</dbReference>
<evidence type="ECO:0000259" key="5">
    <source>
        <dbReference type="Pfam" id="PF00006"/>
    </source>
</evidence>
<dbReference type="Pfam" id="PF22919">
    <property type="entry name" value="ATP-synt_VA_C"/>
    <property type="match status" value="1"/>
</dbReference>
<dbReference type="PANTHER" id="PTHR43389">
    <property type="entry name" value="V-TYPE PROTON ATPASE SUBUNIT B"/>
    <property type="match status" value="1"/>
</dbReference>
<proteinExistence type="inferred from homology"/>
<keyword evidence="4" id="KW-0066">ATP synthesis</keyword>
<keyword evidence="9" id="KW-1185">Reference proteome</keyword>
<evidence type="ECO:0000259" key="7">
    <source>
        <dbReference type="Pfam" id="PF22919"/>
    </source>
</evidence>
<sequence length="456" mass="51002">MFKEYLKIDKIEGPLIFLKGIKEAKYGEIIEIKLENEQRVGKVITIDENMVVAQVFEGTSGLSTVNASVRFTGESMTLNLSKNILGRMFNGLGNPIDGGGPIYSSKSYNINSRPINPVSRKYPRDYIETGISSIDVLSTLIRGQKLPIFSGNGLPHKELAAQIVSQAKIASALEEKFAVCFVAIGVTRDEGAYFVERFEESGTLDNVVMFMNYADDPVTERLSIPKCALTAAEYLAFEEDMHILVVMTDMTNYCEALREIASAKEEVPSRKGYPGYLYSDLAFIYERAGMLKDKKGSITFIPILTMPNDDITHPIPDLTGYITEGQIVLSRDLANKDINPPINVMPSLSRLMKDGIGEGYTREDHPDLANQLFSSFSKVLDVRSLAQIIGESDLSDLDKLYIEYGKMFENTFLNQGFSDRRTIVQSLDLGWKTLSILPLEALDRLDDETISKYHRR</sequence>
<keyword evidence="2 4" id="KW-0813">Transport</keyword>
<comment type="similarity">
    <text evidence="1 4">Belongs to the ATPase alpha/beta chains family.</text>
</comment>
<feature type="domain" description="ATPase F1/V1/A1 complex alpha/beta subunit nucleotide-binding" evidence="5">
    <location>
        <begin position="130"/>
        <end position="349"/>
    </location>
</feature>
<dbReference type="PANTHER" id="PTHR43389:SF4">
    <property type="entry name" value="V-TYPE PROTON ATPASE SUBUNIT B"/>
    <property type="match status" value="1"/>
</dbReference>
<dbReference type="SUPFAM" id="SSF52540">
    <property type="entry name" value="P-loop containing nucleoside triphosphate hydrolases"/>
    <property type="match status" value="1"/>
</dbReference>
<reference evidence="8 9" key="1">
    <citation type="submission" date="2023-04" db="EMBL/GenBank/DDBJ databases">
        <title>Fusibacter bizertensis strain WBS, isolated from littoral bottom sediments of the Arctic seas - biochemical and genomic analysis.</title>
        <authorList>
            <person name="Brioukhanov A.L."/>
        </authorList>
    </citation>
    <scope>NUCLEOTIDE SEQUENCE [LARGE SCALE GENOMIC DNA]</scope>
    <source>
        <strain evidence="8 9">WBS</strain>
    </source>
</reference>
<dbReference type="NCBIfam" id="NF003235">
    <property type="entry name" value="PRK04196.1"/>
    <property type="match status" value="1"/>
</dbReference>
<evidence type="ECO:0000256" key="3">
    <source>
        <dbReference type="ARBA" id="ARBA00023065"/>
    </source>
</evidence>
<evidence type="ECO:0000259" key="6">
    <source>
        <dbReference type="Pfam" id="PF02874"/>
    </source>
</evidence>
<dbReference type="Gene3D" id="3.40.50.12240">
    <property type="match status" value="1"/>
</dbReference>
<dbReference type="PROSITE" id="PS00152">
    <property type="entry name" value="ATPASE_ALPHA_BETA"/>
    <property type="match status" value="1"/>
</dbReference>
<dbReference type="HAMAP" id="MF_00310">
    <property type="entry name" value="ATP_synth_B_arch"/>
    <property type="match status" value="1"/>
</dbReference>
<dbReference type="CDD" id="cd18112">
    <property type="entry name" value="ATP-synt_V_A-type_beta_C"/>
    <property type="match status" value="1"/>
</dbReference>
<evidence type="ECO:0000256" key="1">
    <source>
        <dbReference type="ARBA" id="ARBA00008936"/>
    </source>
</evidence>
<dbReference type="InterPro" id="IPR022879">
    <property type="entry name" value="V-ATPase_su_B/beta"/>
</dbReference>
<organism evidence="8 9">
    <name type="scientific">Fusibacter bizertensis</name>
    <dbReference type="NCBI Taxonomy" id="1488331"/>
    <lineage>
        <taxon>Bacteria</taxon>
        <taxon>Bacillati</taxon>
        <taxon>Bacillota</taxon>
        <taxon>Clostridia</taxon>
        <taxon>Eubacteriales</taxon>
        <taxon>Eubacteriales Family XII. Incertae Sedis</taxon>
        <taxon>Fusibacter</taxon>
    </lineage>
</organism>
<dbReference type="Pfam" id="PF00006">
    <property type="entry name" value="ATP-synt_ab"/>
    <property type="match status" value="1"/>
</dbReference>
<comment type="function">
    <text evidence="4">Produces ATP from ADP in the presence of a proton gradient across the membrane. The V-type beta chain is a regulatory subunit.</text>
</comment>
<gene>
    <name evidence="4" type="primary">atpB</name>
    <name evidence="8" type="ORF">QE109_14255</name>
</gene>
<dbReference type="CDD" id="cd01135">
    <property type="entry name" value="V_A-ATPase_B"/>
    <property type="match status" value="1"/>
</dbReference>
<keyword evidence="4" id="KW-0375">Hydrogen ion transport</keyword>
<dbReference type="Proteomes" id="UP001158045">
    <property type="component" value="Unassembled WGS sequence"/>
</dbReference>